<reference evidence="2" key="1">
    <citation type="submission" date="2014-12" db="EMBL/GenBank/DDBJ databases">
        <title>Insight into the proteome of Arion vulgaris.</title>
        <authorList>
            <person name="Aradska J."/>
            <person name="Bulat T."/>
            <person name="Smidak R."/>
            <person name="Sarate P."/>
            <person name="Gangsoo J."/>
            <person name="Sialana F."/>
            <person name="Bilban M."/>
            <person name="Lubec G."/>
        </authorList>
    </citation>
    <scope>NUCLEOTIDE SEQUENCE</scope>
    <source>
        <tissue evidence="2">Skin</tissue>
    </source>
</reference>
<evidence type="ECO:0000313" key="2">
    <source>
        <dbReference type="EMBL" id="CEK98125.1"/>
    </source>
</evidence>
<organism evidence="2">
    <name type="scientific">Arion vulgaris</name>
    <dbReference type="NCBI Taxonomy" id="1028688"/>
    <lineage>
        <taxon>Eukaryota</taxon>
        <taxon>Metazoa</taxon>
        <taxon>Spiralia</taxon>
        <taxon>Lophotrochozoa</taxon>
        <taxon>Mollusca</taxon>
        <taxon>Gastropoda</taxon>
        <taxon>Heterobranchia</taxon>
        <taxon>Euthyneura</taxon>
        <taxon>Panpulmonata</taxon>
        <taxon>Eupulmonata</taxon>
        <taxon>Stylommatophora</taxon>
        <taxon>Helicina</taxon>
        <taxon>Arionoidea</taxon>
        <taxon>Arionidae</taxon>
        <taxon>Arion</taxon>
    </lineage>
</organism>
<dbReference type="AlphaFoldDB" id="A0A0B7C115"/>
<protein>
    <submittedName>
        <fullName evidence="2">Uncharacterized protein</fullName>
    </submittedName>
</protein>
<feature type="compositionally biased region" description="Pro residues" evidence="1">
    <location>
        <begin position="1"/>
        <end position="10"/>
    </location>
</feature>
<dbReference type="EMBL" id="HACG01051254">
    <property type="protein sequence ID" value="CEK98125.1"/>
    <property type="molecule type" value="Transcribed_RNA"/>
</dbReference>
<accession>A0A0B7C115</accession>
<proteinExistence type="predicted"/>
<feature type="non-terminal residue" evidence="2">
    <location>
        <position position="82"/>
    </location>
</feature>
<feature type="compositionally biased region" description="Polar residues" evidence="1">
    <location>
        <begin position="45"/>
        <end position="62"/>
    </location>
</feature>
<gene>
    <name evidence="2" type="primary">ORF217861</name>
</gene>
<evidence type="ECO:0000256" key="1">
    <source>
        <dbReference type="SAM" id="MobiDB-lite"/>
    </source>
</evidence>
<sequence>KRPPPPPPPVVQGHNRNKSETEVALLSHKRTVSEPPPRPQDKAQGITNSGPGTKQTSSNNIPDKSENSHNRGYYTNQEDRRK</sequence>
<feature type="non-terminal residue" evidence="2">
    <location>
        <position position="1"/>
    </location>
</feature>
<feature type="region of interest" description="Disordered" evidence="1">
    <location>
        <begin position="1"/>
        <end position="82"/>
    </location>
</feature>
<name>A0A0B7C115_9EUPU</name>